<reference evidence="4 5" key="1">
    <citation type="submission" date="2019-02" db="EMBL/GenBank/DDBJ databases">
        <title>Sequencing the genomes of 1000 actinobacteria strains.</title>
        <authorList>
            <person name="Klenk H.-P."/>
        </authorList>
    </citation>
    <scope>NUCLEOTIDE SEQUENCE [LARGE SCALE GENOMIC DNA]</scope>
    <source>
        <strain evidence="4 5">DSM 45779</strain>
    </source>
</reference>
<dbReference type="NCBIfam" id="NF005559">
    <property type="entry name" value="PRK07231.1"/>
    <property type="match status" value="1"/>
</dbReference>
<dbReference type="Proteomes" id="UP000291591">
    <property type="component" value="Unassembled WGS sequence"/>
</dbReference>
<evidence type="ECO:0000256" key="2">
    <source>
        <dbReference type="ARBA" id="ARBA00023002"/>
    </source>
</evidence>
<dbReference type="SUPFAM" id="SSF51735">
    <property type="entry name" value="NAD(P)-binding Rossmann-fold domains"/>
    <property type="match status" value="1"/>
</dbReference>
<comment type="similarity">
    <text evidence="1">Belongs to the short-chain dehydrogenases/reductases (SDR) family.</text>
</comment>
<dbReference type="CDD" id="cd05233">
    <property type="entry name" value="SDR_c"/>
    <property type="match status" value="1"/>
</dbReference>
<evidence type="ECO:0000259" key="3">
    <source>
        <dbReference type="SMART" id="SM00822"/>
    </source>
</evidence>
<protein>
    <submittedName>
        <fullName evidence="4">Meso-butanediol dehydrogenase/(S,S)-butanediol dehydrogenase/diacetyl reductase</fullName>
    </submittedName>
</protein>
<dbReference type="Pfam" id="PF13561">
    <property type="entry name" value="adh_short_C2"/>
    <property type="match status" value="1"/>
</dbReference>
<keyword evidence="2" id="KW-0560">Oxidoreductase</keyword>
<dbReference type="PRINTS" id="PR00080">
    <property type="entry name" value="SDRFAMILY"/>
</dbReference>
<sequence>MTSASRQGTVAVVTGAGSGIGAATARRLAADGATVVLTGRTEDKLKTVVAEAGDDAGRMHVRIVDSSDEKAVGELFDSVVAEFGRLDTLVNNAAVARPGKVTETDTENWSLVMRIDVDGVFFGCRAAVPHLSETGGSIVNVASVSGIGGDWNNVAYNAAKGAVVNMTKAMAMDHAPDGVRVNAVSPSLTMTDMTAGMTDDEDLMARFADRIPMGRGARPEEIADVIAFLSSHDARFVTGVNLPVDGGLSASNGQPRM</sequence>
<dbReference type="FunFam" id="3.40.50.720:FF:000084">
    <property type="entry name" value="Short-chain dehydrogenase reductase"/>
    <property type="match status" value="1"/>
</dbReference>
<organism evidence="4 5">
    <name type="scientific">Pseudonocardia sediminis</name>
    <dbReference type="NCBI Taxonomy" id="1397368"/>
    <lineage>
        <taxon>Bacteria</taxon>
        <taxon>Bacillati</taxon>
        <taxon>Actinomycetota</taxon>
        <taxon>Actinomycetes</taxon>
        <taxon>Pseudonocardiales</taxon>
        <taxon>Pseudonocardiaceae</taxon>
        <taxon>Pseudonocardia</taxon>
    </lineage>
</organism>
<dbReference type="InterPro" id="IPR002347">
    <property type="entry name" value="SDR_fam"/>
</dbReference>
<dbReference type="PROSITE" id="PS00061">
    <property type="entry name" value="ADH_SHORT"/>
    <property type="match status" value="1"/>
</dbReference>
<proteinExistence type="inferred from homology"/>
<comment type="caution">
    <text evidence="4">The sequence shown here is derived from an EMBL/GenBank/DDBJ whole genome shotgun (WGS) entry which is preliminary data.</text>
</comment>
<keyword evidence="5" id="KW-1185">Reference proteome</keyword>
<dbReference type="PRINTS" id="PR00081">
    <property type="entry name" value="GDHRDH"/>
</dbReference>
<dbReference type="InterPro" id="IPR020904">
    <property type="entry name" value="Sc_DH/Rdtase_CS"/>
</dbReference>
<dbReference type="OrthoDB" id="3566316at2"/>
<dbReference type="PANTHER" id="PTHR43639">
    <property type="entry name" value="OXIDOREDUCTASE, SHORT-CHAIN DEHYDROGENASE/REDUCTASE FAMILY (AFU_ORTHOLOGUE AFUA_5G02870)"/>
    <property type="match status" value="1"/>
</dbReference>
<dbReference type="SMART" id="SM00822">
    <property type="entry name" value="PKS_KR"/>
    <property type="match status" value="1"/>
</dbReference>
<dbReference type="InterPro" id="IPR057326">
    <property type="entry name" value="KR_dom"/>
</dbReference>
<gene>
    <name evidence="4" type="ORF">EV383_5510</name>
</gene>
<dbReference type="Gene3D" id="3.40.50.720">
    <property type="entry name" value="NAD(P)-binding Rossmann-like Domain"/>
    <property type="match status" value="1"/>
</dbReference>
<evidence type="ECO:0000313" key="5">
    <source>
        <dbReference type="Proteomes" id="UP000291591"/>
    </source>
</evidence>
<evidence type="ECO:0000313" key="4">
    <source>
        <dbReference type="EMBL" id="RZT88567.1"/>
    </source>
</evidence>
<name>A0A4Q7V208_PSEST</name>
<dbReference type="EMBL" id="SHKL01000001">
    <property type="protein sequence ID" value="RZT88567.1"/>
    <property type="molecule type" value="Genomic_DNA"/>
</dbReference>
<accession>A0A4Q7V208</accession>
<dbReference type="PANTHER" id="PTHR43639:SF9">
    <property type="entry name" value="BLL5898 PROTEIN"/>
    <property type="match status" value="1"/>
</dbReference>
<feature type="domain" description="Ketoreductase" evidence="3">
    <location>
        <begin position="9"/>
        <end position="193"/>
    </location>
</feature>
<dbReference type="InterPro" id="IPR036291">
    <property type="entry name" value="NAD(P)-bd_dom_sf"/>
</dbReference>
<dbReference type="GO" id="GO:0016491">
    <property type="term" value="F:oxidoreductase activity"/>
    <property type="evidence" value="ECO:0007669"/>
    <property type="project" value="UniProtKB-KW"/>
</dbReference>
<evidence type="ECO:0000256" key="1">
    <source>
        <dbReference type="ARBA" id="ARBA00006484"/>
    </source>
</evidence>
<dbReference type="RefSeq" id="WP_130292551.1">
    <property type="nucleotide sequence ID" value="NZ_SHKL01000001.1"/>
</dbReference>
<dbReference type="AlphaFoldDB" id="A0A4Q7V208"/>